<dbReference type="AlphaFoldDB" id="A0AAW9NFK6"/>
<dbReference type="RefSeq" id="WP_326121555.1">
    <property type="nucleotide sequence ID" value="NZ_JARSFG010000003.1"/>
</dbReference>
<reference evidence="1 2" key="1">
    <citation type="submission" date="2023-03" db="EMBL/GenBank/DDBJ databases">
        <title>Bacillus Genome Sequencing.</title>
        <authorList>
            <person name="Dunlap C."/>
        </authorList>
    </citation>
    <scope>NUCLEOTIDE SEQUENCE [LARGE SCALE GENOMIC DNA]</scope>
    <source>
        <strain evidence="1 2">B-59205</strain>
    </source>
</reference>
<sequence>MSNMKSFIFVLLIFAVFGFPYLLTITIDTFQQQYFMKVTTEIPELIKAEGGISPLVKEMTNKIERTGIQITYSQSDVVRFGEEIVIHYQYEYPNVKGLEQLETQNTVTVMKRE</sequence>
<proteinExistence type="predicted"/>
<name>A0AAW9NFK6_9BACL</name>
<dbReference type="EMBL" id="JARSFG010000003">
    <property type="protein sequence ID" value="MEC1177274.1"/>
    <property type="molecule type" value="Genomic_DNA"/>
</dbReference>
<evidence type="ECO:0008006" key="3">
    <source>
        <dbReference type="Google" id="ProtNLM"/>
    </source>
</evidence>
<organism evidence="1 2">
    <name type="scientific">Metasolibacillus meyeri</name>
    <dbReference type="NCBI Taxonomy" id="1071052"/>
    <lineage>
        <taxon>Bacteria</taxon>
        <taxon>Bacillati</taxon>
        <taxon>Bacillota</taxon>
        <taxon>Bacilli</taxon>
        <taxon>Bacillales</taxon>
        <taxon>Caryophanaceae</taxon>
        <taxon>Metasolibacillus</taxon>
    </lineage>
</organism>
<evidence type="ECO:0000313" key="1">
    <source>
        <dbReference type="EMBL" id="MEC1177274.1"/>
    </source>
</evidence>
<dbReference type="Proteomes" id="UP001344888">
    <property type="component" value="Unassembled WGS sequence"/>
</dbReference>
<comment type="caution">
    <text evidence="1">The sequence shown here is derived from an EMBL/GenBank/DDBJ whole genome shotgun (WGS) entry which is preliminary data.</text>
</comment>
<accession>A0AAW9NFK6</accession>
<gene>
    <name evidence="1" type="ORF">P9B03_02155</name>
</gene>
<evidence type="ECO:0000313" key="2">
    <source>
        <dbReference type="Proteomes" id="UP001344888"/>
    </source>
</evidence>
<protein>
    <recommendedName>
        <fullName evidence="3">DUF4845 domain-containing protein</fullName>
    </recommendedName>
</protein>
<keyword evidence="2" id="KW-1185">Reference proteome</keyword>